<feature type="domain" description="C2H2-type" evidence="8">
    <location>
        <begin position="360"/>
        <end position="388"/>
    </location>
</feature>
<evidence type="ECO:0000313" key="10">
    <source>
        <dbReference type="Proteomes" id="UP000095300"/>
    </source>
</evidence>
<dbReference type="Proteomes" id="UP000095300">
    <property type="component" value="Unassembled WGS sequence"/>
</dbReference>
<keyword evidence="2" id="KW-0677">Repeat</keyword>
<dbReference type="EnsemblMetazoa" id="SCAU006398-RA">
    <property type="protein sequence ID" value="SCAU006398-PA"/>
    <property type="gene ID" value="SCAU006398"/>
</dbReference>
<proteinExistence type="predicted"/>
<evidence type="ECO:0000256" key="1">
    <source>
        <dbReference type="ARBA" id="ARBA00022723"/>
    </source>
</evidence>
<dbReference type="PANTHER" id="PTHR24393:SF34">
    <property type="entry name" value="PR_SET DOMAIN 13"/>
    <property type="match status" value="1"/>
</dbReference>
<name>A0A1I8PB16_STOCA</name>
<feature type="domain" description="C2H2-type" evidence="8">
    <location>
        <begin position="301"/>
        <end position="328"/>
    </location>
</feature>
<dbReference type="GO" id="GO:0000978">
    <property type="term" value="F:RNA polymerase II cis-regulatory region sequence-specific DNA binding"/>
    <property type="evidence" value="ECO:0007669"/>
    <property type="project" value="TreeGrafter"/>
</dbReference>
<accession>A0A1I8PB16</accession>
<dbReference type="SUPFAM" id="SSF57667">
    <property type="entry name" value="beta-beta-alpha zinc fingers"/>
    <property type="match status" value="4"/>
</dbReference>
<dbReference type="PANTHER" id="PTHR24393">
    <property type="entry name" value="ZINC FINGER PROTEIN"/>
    <property type="match status" value="1"/>
</dbReference>
<dbReference type="GO" id="GO:0005634">
    <property type="term" value="C:nucleus"/>
    <property type="evidence" value="ECO:0007669"/>
    <property type="project" value="InterPro"/>
</dbReference>
<feature type="domain" description="C2H2-type" evidence="8">
    <location>
        <begin position="507"/>
        <end position="535"/>
    </location>
</feature>
<feature type="compositionally biased region" description="Basic and acidic residues" evidence="7">
    <location>
        <begin position="153"/>
        <end position="168"/>
    </location>
</feature>
<evidence type="ECO:0000256" key="4">
    <source>
        <dbReference type="ARBA" id="ARBA00022833"/>
    </source>
</evidence>
<dbReference type="STRING" id="35570.A0A1I8PB16"/>
<dbReference type="InterPro" id="IPR036236">
    <property type="entry name" value="Znf_C2H2_sf"/>
</dbReference>
<dbReference type="AlphaFoldDB" id="A0A1I8PB16"/>
<evidence type="ECO:0000256" key="2">
    <source>
        <dbReference type="ARBA" id="ARBA00022737"/>
    </source>
</evidence>
<evidence type="ECO:0000256" key="7">
    <source>
        <dbReference type="SAM" id="MobiDB-lite"/>
    </source>
</evidence>
<dbReference type="GO" id="GO:0008270">
    <property type="term" value="F:zinc ion binding"/>
    <property type="evidence" value="ECO:0007669"/>
    <property type="project" value="UniProtKB-KW"/>
</dbReference>
<dbReference type="Gene3D" id="3.40.1800.20">
    <property type="match status" value="1"/>
</dbReference>
<evidence type="ECO:0000256" key="5">
    <source>
        <dbReference type="ARBA" id="ARBA00023242"/>
    </source>
</evidence>
<keyword evidence="3 6" id="KW-0863">Zinc-finger</keyword>
<dbReference type="KEGG" id="scac:106092379"/>
<keyword evidence="10" id="KW-1185">Reference proteome</keyword>
<feature type="domain" description="C2H2-type" evidence="8">
    <location>
        <begin position="330"/>
        <end position="357"/>
    </location>
</feature>
<gene>
    <name evidence="9" type="primary">106092379</name>
</gene>
<dbReference type="PROSITE" id="PS00028">
    <property type="entry name" value="ZINC_FINGER_C2H2_1"/>
    <property type="match status" value="7"/>
</dbReference>
<dbReference type="GO" id="GO:0001228">
    <property type="term" value="F:DNA-binding transcription activator activity, RNA polymerase II-specific"/>
    <property type="evidence" value="ECO:0007669"/>
    <property type="project" value="TreeGrafter"/>
</dbReference>
<reference evidence="9" key="1">
    <citation type="submission" date="2020-05" db="UniProtKB">
        <authorList>
            <consortium name="EnsemblMetazoa"/>
        </authorList>
    </citation>
    <scope>IDENTIFICATION</scope>
    <source>
        <strain evidence="9">USDA</strain>
    </source>
</reference>
<keyword evidence="4" id="KW-0862">Zinc</keyword>
<evidence type="ECO:0000259" key="8">
    <source>
        <dbReference type="PROSITE" id="PS50157"/>
    </source>
</evidence>
<feature type="domain" description="C2H2-type" evidence="8">
    <location>
        <begin position="479"/>
        <end position="503"/>
    </location>
</feature>
<evidence type="ECO:0000256" key="6">
    <source>
        <dbReference type="PROSITE-ProRule" id="PRU00042"/>
    </source>
</evidence>
<dbReference type="Gene3D" id="3.30.160.60">
    <property type="entry name" value="Classic Zinc Finger"/>
    <property type="match status" value="5"/>
</dbReference>
<evidence type="ECO:0000313" key="9">
    <source>
        <dbReference type="EnsemblMetazoa" id="SCAU006398-PA"/>
    </source>
</evidence>
<keyword evidence="5" id="KW-0539">Nucleus</keyword>
<feature type="domain" description="C2H2-type" evidence="8">
    <location>
        <begin position="419"/>
        <end position="447"/>
    </location>
</feature>
<dbReference type="InterPro" id="IPR013087">
    <property type="entry name" value="Znf_C2H2_type"/>
</dbReference>
<dbReference type="SMART" id="SM00355">
    <property type="entry name" value="ZnF_C2H2"/>
    <property type="match status" value="9"/>
</dbReference>
<sequence length="551" mass="63952">MVEVDVCLLCRQLKKESSTIIKITKSQWMKEGMEKLLEKHFWPMKTITELSWICSNCWHTVKEFDKFYMQIVEAHSCIESTVKVEEASLDFETFTYDIEAIEAQTNENADNSTIIIKSETSFDEAQISLTTELPRKTRNQYKDPLKKSSASKLSEKNAEDHKQEQQHFEDVENVLCTKSSPAENYVTDPFASHTDDDDMCSYTSDTETIEDASNLFPNWKSSRNVYYKPRTNRNEHDEFLAKHFQITCDICKTPMATFQALCKHFNRAHNKQGFVTCCKRKFLRRSVLVDHIHCHLDPEYFKCKRCGKLMSDRRCLESHMKNHDKPRKTHICDICGNGFSGENLLRNHKLTHLSEAEKKFPCEQCGKPFATVHLLSSHIRVVHLDKYAFVCDICGSKMRTKEVFDRHISKHQGLELPTFSCDICGAKMTNKRGLKHHKKNQHPEDGKKEHACHLCGKISPTLDAHKRHVKYKHELSHNFKCTMCDKAFKRPCSLKEHMAKHTGTVLYTCPHCPKTFNSNANMYSHRKKIHPTEWEEAKSAKYSKSNNSHSS</sequence>
<feature type="region of interest" description="Disordered" evidence="7">
    <location>
        <begin position="138"/>
        <end position="168"/>
    </location>
</feature>
<dbReference type="Pfam" id="PF00096">
    <property type="entry name" value="zf-C2H2"/>
    <property type="match status" value="3"/>
</dbReference>
<evidence type="ECO:0000256" key="3">
    <source>
        <dbReference type="ARBA" id="ARBA00022771"/>
    </source>
</evidence>
<keyword evidence="1" id="KW-0479">Metal-binding</keyword>
<dbReference type="OrthoDB" id="3565419at2759"/>
<dbReference type="PROSITE" id="PS50157">
    <property type="entry name" value="ZINC_FINGER_C2H2_2"/>
    <property type="match status" value="6"/>
</dbReference>
<dbReference type="InterPro" id="IPR012934">
    <property type="entry name" value="Znf_AD"/>
</dbReference>
<protein>
    <recommendedName>
        <fullName evidence="8">C2H2-type domain-containing protein</fullName>
    </recommendedName>
</protein>
<dbReference type="SMART" id="SM00868">
    <property type="entry name" value="zf-AD"/>
    <property type="match status" value="1"/>
</dbReference>
<organism evidence="9 10">
    <name type="scientific">Stomoxys calcitrans</name>
    <name type="common">Stable fly</name>
    <name type="synonym">Conops calcitrans</name>
    <dbReference type="NCBI Taxonomy" id="35570"/>
    <lineage>
        <taxon>Eukaryota</taxon>
        <taxon>Metazoa</taxon>
        <taxon>Ecdysozoa</taxon>
        <taxon>Arthropoda</taxon>
        <taxon>Hexapoda</taxon>
        <taxon>Insecta</taxon>
        <taxon>Pterygota</taxon>
        <taxon>Neoptera</taxon>
        <taxon>Endopterygota</taxon>
        <taxon>Diptera</taxon>
        <taxon>Brachycera</taxon>
        <taxon>Muscomorpha</taxon>
        <taxon>Muscoidea</taxon>
        <taxon>Muscidae</taxon>
        <taxon>Stomoxys</taxon>
    </lineage>
</organism>
<dbReference type="VEuPathDB" id="VectorBase:SCAU006398"/>